<keyword evidence="7" id="KW-1185">Reference proteome</keyword>
<dbReference type="PANTHER" id="PTHR10807:SF128">
    <property type="entry name" value="PHOSPHATIDYLINOSITOL-3,5-BISPHOSPHATE 3-PHOSPHATASE"/>
    <property type="match status" value="1"/>
</dbReference>
<dbReference type="InterPro" id="IPR010569">
    <property type="entry name" value="Myotubularin-like_Pase_dom"/>
</dbReference>
<name>A0A316YVA7_9BASI</name>
<evidence type="ECO:0000313" key="6">
    <source>
        <dbReference type="EMBL" id="PWN91655.1"/>
    </source>
</evidence>
<feature type="binding site" evidence="3">
    <location>
        <begin position="315"/>
        <end position="318"/>
    </location>
    <ligand>
        <name>substrate</name>
    </ligand>
</feature>
<dbReference type="OrthoDB" id="271628at2759"/>
<dbReference type="Proteomes" id="UP000245768">
    <property type="component" value="Unassembled WGS sequence"/>
</dbReference>
<dbReference type="PROSITE" id="PS51339">
    <property type="entry name" value="PPASE_MYOTUBULARIN"/>
    <property type="match status" value="1"/>
</dbReference>
<evidence type="ECO:0000259" key="5">
    <source>
        <dbReference type="PROSITE" id="PS51339"/>
    </source>
</evidence>
<evidence type="ECO:0000256" key="2">
    <source>
        <dbReference type="PIRSR" id="PIRSR630564-1"/>
    </source>
</evidence>
<dbReference type="PROSITE" id="PS00383">
    <property type="entry name" value="TYR_PHOSPHATASE_1"/>
    <property type="match status" value="1"/>
</dbReference>
<feature type="binding site" evidence="3">
    <location>
        <begin position="439"/>
        <end position="445"/>
    </location>
    <ligand>
        <name>substrate</name>
    </ligand>
</feature>
<dbReference type="Gene3D" id="2.30.29.30">
    <property type="entry name" value="Pleckstrin-homology domain (PH domain)/Phosphotyrosine-binding domain (PTB)"/>
    <property type="match status" value="1"/>
</dbReference>
<gene>
    <name evidence="6" type="ORF">FA10DRAFT_278421</name>
</gene>
<evidence type="ECO:0000256" key="3">
    <source>
        <dbReference type="PIRSR" id="PIRSR630564-2"/>
    </source>
</evidence>
<sequence length="962" mass="106222">MDKFRVTKVESVLLQRGRECQRGTLLLTQHHLVFVLDEAVGQSDESEEKRSGKGEFWFAYSLLWLVTRLPSLLDFDASQASAQTLGRAATSKRIYPLMLRLRNFESAALGFTSDTSATDVFESLRSVVIAPTPRSLYAYNYHPRPPLQLSPKGWLVYDFKREFGRMGVGTRTKAWRFCDVNSTYTFCPTYPSHLVVPTRISDATIRYASKYRSKARIPALTYLHWANLGSITRSSQPMVGLNNRSMQDEKLIEAIFTSHLFADPNSPSARSAATASAEHASGGNQSDRGNIVAIYGATTTNLIIDARPTTNAVANRAKGAGTENMEHYRGCKKAYLGVENIHVMRDSLAKVTDALRQAEAPATFGMSVVAAIEPVVEEQDDGGLATSSRLMKREATAPPLDHVALKRSQWLKHISALLEGTLIIARNVHINSSHVLIHCSDGWDRTSQLASLSELCLDPYYRTMEGFAVLIEKDWCSFGHRFWDRCGHASSEKYFTTAHGYGEDDSDDDYEGDDSRGGFEQAAANALWGFTRQLTANFPGGGDGHSSGAHLKETSPVFHQFLDCVWQIKRQFPRRFEFNDEWLLELFTQVYECRFGTFLHNSEKERIKPDDDGAPAASTTISVWDYMLDPAQKEKFRNQSFDASLDDPKREAADMGVLLPNSRDVGFFAKLFRRGDEDMNTLVVAEARERKRLLELEAKQRAEEEEERRRIENQGPSEVDGVTVGPAVSDAAHDPVLNGVVDVNRLAYKPRVPKAGGNRAPAGASRTPQAASMTPSSSSSQRSDEGSRGTNQGAADAAARMKNMFIGWGTKLQDAYASATGPVSSDEEQERESTERQRSQLSSSVLAPETDAWGNAWSPDIRPPSRFVSNVAPQDQRRQPSTDGNPWASPSAVTFPTKKKSALANTLFDEEDAQFKIQGSSSPSKAVEKLPPVPESAGKPPPPPPPPKDEAESYDPLGVGGL</sequence>
<dbReference type="SUPFAM" id="SSF52799">
    <property type="entry name" value="(Phosphotyrosine protein) phosphatases II"/>
    <property type="match status" value="1"/>
</dbReference>
<dbReference type="GO" id="GO:0005737">
    <property type="term" value="C:cytoplasm"/>
    <property type="evidence" value="ECO:0007669"/>
    <property type="project" value="TreeGrafter"/>
</dbReference>
<accession>A0A316YVA7</accession>
<dbReference type="AlphaFoldDB" id="A0A316YVA7"/>
<dbReference type="InterPro" id="IPR016130">
    <property type="entry name" value="Tyr_Pase_AS"/>
</dbReference>
<dbReference type="GO" id="GO:0046856">
    <property type="term" value="P:phosphatidylinositol dephosphorylation"/>
    <property type="evidence" value="ECO:0007669"/>
    <property type="project" value="TreeGrafter"/>
</dbReference>
<protein>
    <submittedName>
        <fullName evidence="6">Phosphatases II</fullName>
    </submittedName>
</protein>
<dbReference type="InterPro" id="IPR011993">
    <property type="entry name" value="PH-like_dom_sf"/>
</dbReference>
<dbReference type="GeneID" id="37045373"/>
<feature type="active site" description="Phosphocysteine intermediate" evidence="2">
    <location>
        <position position="439"/>
    </location>
</feature>
<feature type="region of interest" description="Disordered" evidence="4">
    <location>
        <begin position="751"/>
        <end position="796"/>
    </location>
</feature>
<evidence type="ECO:0000256" key="1">
    <source>
        <dbReference type="ARBA" id="ARBA00007471"/>
    </source>
</evidence>
<proteinExistence type="inferred from homology"/>
<dbReference type="FunCoup" id="A0A316YVA7">
    <property type="interactions" value="166"/>
</dbReference>
<dbReference type="InterPro" id="IPR029021">
    <property type="entry name" value="Prot-tyrosine_phosphatase-like"/>
</dbReference>
<feature type="region of interest" description="Disordered" evidence="4">
    <location>
        <begin position="916"/>
        <end position="962"/>
    </location>
</feature>
<dbReference type="STRING" id="215250.A0A316YVA7"/>
<dbReference type="Pfam" id="PF06602">
    <property type="entry name" value="Myotub-related"/>
    <property type="match status" value="1"/>
</dbReference>
<feature type="domain" description="Myotubularin phosphatase" evidence="5">
    <location>
        <begin position="153"/>
        <end position="672"/>
    </location>
</feature>
<evidence type="ECO:0000313" key="7">
    <source>
        <dbReference type="Proteomes" id="UP000245768"/>
    </source>
</evidence>
<reference evidence="6 7" key="1">
    <citation type="journal article" date="2018" name="Mol. Biol. Evol.">
        <title>Broad Genomic Sampling Reveals a Smut Pathogenic Ancestry of the Fungal Clade Ustilaginomycotina.</title>
        <authorList>
            <person name="Kijpornyongpan T."/>
            <person name="Mondo S.J."/>
            <person name="Barry K."/>
            <person name="Sandor L."/>
            <person name="Lee J."/>
            <person name="Lipzen A."/>
            <person name="Pangilinan J."/>
            <person name="LaButti K."/>
            <person name="Hainaut M."/>
            <person name="Henrissat B."/>
            <person name="Grigoriev I.V."/>
            <person name="Spatafora J.W."/>
            <person name="Aime M.C."/>
        </authorList>
    </citation>
    <scope>NUCLEOTIDE SEQUENCE [LARGE SCALE GENOMIC DNA]</scope>
    <source>
        <strain evidence="6 7">MCA 4198</strain>
    </source>
</reference>
<feature type="region of interest" description="Disordered" evidence="4">
    <location>
        <begin position="816"/>
        <end position="896"/>
    </location>
</feature>
<feature type="compositionally biased region" description="Pro residues" evidence="4">
    <location>
        <begin position="931"/>
        <end position="946"/>
    </location>
</feature>
<dbReference type="GO" id="GO:0016020">
    <property type="term" value="C:membrane"/>
    <property type="evidence" value="ECO:0007669"/>
    <property type="project" value="TreeGrafter"/>
</dbReference>
<dbReference type="InParanoid" id="A0A316YVA7"/>
<dbReference type="EMBL" id="KZ819635">
    <property type="protein sequence ID" value="PWN91655.1"/>
    <property type="molecule type" value="Genomic_DNA"/>
</dbReference>
<dbReference type="RefSeq" id="XP_025378853.1">
    <property type="nucleotide sequence ID" value="XM_025523457.1"/>
</dbReference>
<feature type="compositionally biased region" description="Low complexity" evidence="4">
    <location>
        <begin position="772"/>
        <end position="781"/>
    </location>
</feature>
<dbReference type="InterPro" id="IPR030564">
    <property type="entry name" value="Myotubularin"/>
</dbReference>
<dbReference type="GO" id="GO:0004438">
    <property type="term" value="F:phosphatidylinositol-3-phosphate phosphatase activity"/>
    <property type="evidence" value="ECO:0007669"/>
    <property type="project" value="TreeGrafter"/>
</dbReference>
<organism evidence="6 7">
    <name type="scientific">Acaromyces ingoldii</name>
    <dbReference type="NCBI Taxonomy" id="215250"/>
    <lineage>
        <taxon>Eukaryota</taxon>
        <taxon>Fungi</taxon>
        <taxon>Dikarya</taxon>
        <taxon>Basidiomycota</taxon>
        <taxon>Ustilaginomycotina</taxon>
        <taxon>Exobasidiomycetes</taxon>
        <taxon>Exobasidiales</taxon>
        <taxon>Cryptobasidiaceae</taxon>
        <taxon>Acaromyces</taxon>
    </lineage>
</organism>
<dbReference type="PANTHER" id="PTHR10807">
    <property type="entry name" value="MYOTUBULARIN-RELATED"/>
    <property type="match status" value="1"/>
</dbReference>
<comment type="similarity">
    <text evidence="1">Belongs to the protein-tyrosine phosphatase family. Non-receptor class myotubularin subfamily.</text>
</comment>
<evidence type="ECO:0000256" key="4">
    <source>
        <dbReference type="SAM" id="MobiDB-lite"/>
    </source>
</evidence>
<feature type="region of interest" description="Disordered" evidence="4">
    <location>
        <begin position="701"/>
        <end position="732"/>
    </location>
</feature>
<feature type="binding site" evidence="3">
    <location>
        <begin position="340"/>
        <end position="341"/>
    </location>
    <ligand>
        <name>substrate</name>
    </ligand>
</feature>
<feature type="compositionally biased region" description="Basic and acidic residues" evidence="4">
    <location>
        <begin position="701"/>
        <end position="712"/>
    </location>
</feature>